<organism evidence="1">
    <name type="scientific">Utricularia reniformis</name>
    <dbReference type="NCBI Taxonomy" id="192314"/>
    <lineage>
        <taxon>Eukaryota</taxon>
        <taxon>Viridiplantae</taxon>
        <taxon>Streptophyta</taxon>
        <taxon>Embryophyta</taxon>
        <taxon>Tracheophyta</taxon>
        <taxon>Spermatophyta</taxon>
        <taxon>Magnoliopsida</taxon>
        <taxon>eudicotyledons</taxon>
        <taxon>Gunneridae</taxon>
        <taxon>Pentapetalae</taxon>
        <taxon>asterids</taxon>
        <taxon>lamiids</taxon>
        <taxon>Lamiales</taxon>
        <taxon>Lentibulariaceae</taxon>
        <taxon>Utricularia</taxon>
    </lineage>
</organism>
<gene>
    <name evidence="1" type="ORF">AEK19_MT1525</name>
</gene>
<dbReference type="AlphaFoldDB" id="A0A1Y0AZ06"/>
<keyword evidence="1" id="KW-0496">Mitochondrion</keyword>
<reference evidence="1" key="1">
    <citation type="submission" date="2017-03" db="EMBL/GenBank/DDBJ databases">
        <title>The mitochondrial genome of the carnivorous plant Utricularia reniformis (Lentibulariaceae): structure, comparative analysis and evolutionary landmarks.</title>
        <authorList>
            <person name="Silva S.R."/>
            <person name="Alvarenga D.O."/>
            <person name="Michael T.P."/>
            <person name="Miranda V.F.O."/>
            <person name="Varani A.M."/>
        </authorList>
    </citation>
    <scope>NUCLEOTIDE SEQUENCE</scope>
</reference>
<sequence>MKLNALVVLYPRLCCASNSNISSSMVTRLLLFDIGEKGALLSSSKRLMLSPT</sequence>
<proteinExistence type="predicted"/>
<name>A0A1Y0AZ06_9LAMI</name>
<accession>A0A1Y0AZ06</accession>
<evidence type="ECO:0000313" key="1">
    <source>
        <dbReference type="EMBL" id="ART30385.1"/>
    </source>
</evidence>
<dbReference type="EMBL" id="KY774314">
    <property type="protein sequence ID" value="ART30385.1"/>
    <property type="molecule type" value="Genomic_DNA"/>
</dbReference>
<geneLocation type="mitochondrion" evidence="1"/>
<protein>
    <submittedName>
        <fullName evidence="1">Uncharacterized protein</fullName>
    </submittedName>
</protein>